<dbReference type="PROSITE" id="PS50893">
    <property type="entry name" value="ABC_TRANSPORTER_2"/>
    <property type="match status" value="1"/>
</dbReference>
<dbReference type="Gene3D" id="3.40.50.300">
    <property type="entry name" value="P-loop containing nucleotide triphosphate hydrolases"/>
    <property type="match status" value="1"/>
</dbReference>
<dbReference type="NCBIfam" id="TIGR01978">
    <property type="entry name" value="sufC"/>
    <property type="match status" value="1"/>
</dbReference>
<dbReference type="GO" id="GO:0016887">
    <property type="term" value="F:ATP hydrolysis activity"/>
    <property type="evidence" value="ECO:0007669"/>
    <property type="project" value="InterPro"/>
</dbReference>
<keyword evidence="2" id="KW-0067">ATP-binding</keyword>
<dbReference type="PANTHER" id="PTHR43204:SF1">
    <property type="entry name" value="ABC TRANSPORTER I FAMILY MEMBER 6, CHLOROPLASTIC"/>
    <property type="match status" value="1"/>
</dbReference>
<evidence type="ECO:0000256" key="1">
    <source>
        <dbReference type="ARBA" id="ARBA00022741"/>
    </source>
</evidence>
<dbReference type="SMART" id="SM00382">
    <property type="entry name" value="AAA"/>
    <property type="match status" value="1"/>
</dbReference>
<dbReference type="InterPro" id="IPR027417">
    <property type="entry name" value="P-loop_NTPase"/>
</dbReference>
<dbReference type="SUPFAM" id="SSF52540">
    <property type="entry name" value="P-loop containing nucleoside triphosphate hydrolases"/>
    <property type="match status" value="1"/>
</dbReference>
<sequence length="264" mass="28758">MAAADAPPLLVVSGLRATVADTPILKGVDLIVRRGEVHAIMGPNGSGKSTLSKVLVGHPSYEVTGGCARYRNDEDLLELEPEERAQQGIFLAFQYPVEIPGVSNNDFLRLAVNKRRGALGLDEYDPLEFLGVLSEKMEMVSMSPDFLGRDVNSGFSGGEKKRNEILQMALLEPELAILDETDSGLDIDALKTVAAGVNACRSEKNAMILITHYQRLLDYVKPDFVHIMYQGRIVRSGGPELALELEAEGYAFLGITKEQQPALS</sequence>
<dbReference type="PROSITE" id="PS00211">
    <property type="entry name" value="ABC_TRANSPORTER_1"/>
    <property type="match status" value="1"/>
</dbReference>
<dbReference type="AlphaFoldDB" id="A0A0M0JFC2"/>
<accession>A0A0M0JFC2</accession>
<dbReference type="InterPro" id="IPR003439">
    <property type="entry name" value="ABC_transporter-like_ATP-bd"/>
</dbReference>
<organism evidence="4 5">
    <name type="scientific">Chrysochromulina tobinii</name>
    <dbReference type="NCBI Taxonomy" id="1460289"/>
    <lineage>
        <taxon>Eukaryota</taxon>
        <taxon>Haptista</taxon>
        <taxon>Haptophyta</taxon>
        <taxon>Prymnesiophyceae</taxon>
        <taxon>Prymnesiales</taxon>
        <taxon>Chrysochromulinaceae</taxon>
        <taxon>Chrysochromulina</taxon>
    </lineage>
</organism>
<evidence type="ECO:0000256" key="2">
    <source>
        <dbReference type="ARBA" id="ARBA00022840"/>
    </source>
</evidence>
<evidence type="ECO:0000259" key="3">
    <source>
        <dbReference type="PROSITE" id="PS50893"/>
    </source>
</evidence>
<dbReference type="InterPro" id="IPR017871">
    <property type="entry name" value="ABC_transporter-like_CS"/>
</dbReference>
<evidence type="ECO:0000313" key="5">
    <source>
        <dbReference type="Proteomes" id="UP000037460"/>
    </source>
</evidence>
<reference evidence="5" key="1">
    <citation type="journal article" date="2015" name="PLoS Genet.">
        <title>Genome Sequence and Transcriptome Analyses of Chrysochromulina tobin: Metabolic Tools for Enhanced Algal Fitness in the Prominent Order Prymnesiales (Haptophyceae).</title>
        <authorList>
            <person name="Hovde B.T."/>
            <person name="Deodato C.R."/>
            <person name="Hunsperger H.M."/>
            <person name="Ryken S.A."/>
            <person name="Yost W."/>
            <person name="Jha R.K."/>
            <person name="Patterson J."/>
            <person name="Monnat R.J. Jr."/>
            <person name="Barlow S.B."/>
            <person name="Starkenburg S.R."/>
            <person name="Cattolico R.A."/>
        </authorList>
    </citation>
    <scope>NUCLEOTIDE SEQUENCE</scope>
    <source>
        <strain evidence="5">CCMP291</strain>
    </source>
</reference>
<name>A0A0M0JFC2_9EUKA</name>
<dbReference type="Pfam" id="PF00005">
    <property type="entry name" value="ABC_tran"/>
    <property type="match status" value="1"/>
</dbReference>
<evidence type="ECO:0000313" key="4">
    <source>
        <dbReference type="EMBL" id="KOO25052.1"/>
    </source>
</evidence>
<keyword evidence="5" id="KW-1185">Reference proteome</keyword>
<dbReference type="Proteomes" id="UP000037460">
    <property type="component" value="Unassembled WGS sequence"/>
</dbReference>
<protein>
    <submittedName>
        <fullName evidence="4">Assembly ATPase</fullName>
    </submittedName>
</protein>
<comment type="caution">
    <text evidence="4">The sequence shown here is derived from an EMBL/GenBank/DDBJ whole genome shotgun (WGS) entry which is preliminary data.</text>
</comment>
<gene>
    <name evidence="4" type="ORF">Ctob_005392</name>
</gene>
<dbReference type="InterPro" id="IPR010230">
    <property type="entry name" value="FeS-cluster_ATPase_SufC"/>
</dbReference>
<dbReference type="OrthoDB" id="6500128at2759"/>
<feature type="domain" description="ABC transporter" evidence="3">
    <location>
        <begin position="10"/>
        <end position="255"/>
    </location>
</feature>
<proteinExistence type="predicted"/>
<dbReference type="CDD" id="cd03217">
    <property type="entry name" value="ABC_FeS_Assembly"/>
    <property type="match status" value="1"/>
</dbReference>
<dbReference type="EMBL" id="JWZX01003024">
    <property type="protein sequence ID" value="KOO25052.1"/>
    <property type="molecule type" value="Genomic_DNA"/>
</dbReference>
<dbReference type="InterPro" id="IPR003593">
    <property type="entry name" value="AAA+_ATPase"/>
</dbReference>
<dbReference type="GO" id="GO:0005524">
    <property type="term" value="F:ATP binding"/>
    <property type="evidence" value="ECO:0007669"/>
    <property type="project" value="UniProtKB-KW"/>
</dbReference>
<dbReference type="PANTHER" id="PTHR43204">
    <property type="entry name" value="ABC TRANSPORTER I FAMILY MEMBER 6, CHLOROPLASTIC"/>
    <property type="match status" value="1"/>
</dbReference>
<keyword evidence="1" id="KW-0547">Nucleotide-binding</keyword>